<dbReference type="PRINTS" id="PR00412">
    <property type="entry name" value="EPOXHYDRLASE"/>
</dbReference>
<dbReference type="SUPFAM" id="SSF53474">
    <property type="entry name" value="alpha/beta-Hydrolases"/>
    <property type="match status" value="1"/>
</dbReference>
<feature type="region of interest" description="Disordered" evidence="6">
    <location>
        <begin position="1"/>
        <end position="44"/>
    </location>
</feature>
<gene>
    <name evidence="8" type="ORF">DCHRY22_LOCUS4453</name>
</gene>
<feature type="compositionally biased region" description="Basic and acidic residues" evidence="6">
    <location>
        <begin position="325"/>
        <end position="335"/>
    </location>
</feature>
<dbReference type="InterPro" id="IPR000073">
    <property type="entry name" value="AB_hydrolase_1"/>
</dbReference>
<keyword evidence="9" id="KW-1185">Reference proteome</keyword>
<reference evidence="8" key="1">
    <citation type="submission" date="2021-09" db="EMBL/GenBank/DDBJ databases">
        <authorList>
            <person name="Martin H S."/>
        </authorList>
    </citation>
    <scope>NUCLEOTIDE SEQUENCE</scope>
</reference>
<name>A0A8J2QHT2_9NEOP</name>
<accession>A0A8J2QHT2</accession>
<sequence>MPSLEAPSVDIGSAPRTPSVIISPTPSEVSSASSPEPQNVRATPLFRALAMRPPEPEQPPGQDELERRLPGYRRIVIPRELTLIELLKQCSGVTTDEEVLSIREAKLRVVAERVGLRRLHVLVPHLKSLILDGSALTSLRDLGIGLVHLKKLSVSRCGLTSLDGVWGLNSLRELHASGNRLKDFHQLAALQKLHTLDLADNLIEESNRLWTLGVCNALRKLTLRGSPIADIINYRSVVASALPMLNVLDDSPLNAYEDEYIPEGDSDSAESDIEAEGVANQTQSGEKEQQTSQAGPSKETNQKEIIRSQISTRRRPATTECGGQRPERPEIKRRPRTALDRTIDSCTRLQIMNTLMDDEWCSAGSKLTSYNAVGGNIARALRGSARNKLRDSVEAELQLVSQSMEADSRALAAEIPRAPEPTQWDRFRLETGIEIDIDFNKRPKDVDPSEVLDKIERIEKETMERLGRPEQDVAGYSSLMTDTSRIYTGIRDDDLWKQIEDLKNTTLHYVGSGDPAKPLMLFLHGFPEFWYLWRHQIVHFNKKYRCVAVDMRGYGDSERPDDVSSYKLELLIEDIRDLIKQLGHDKCILVSHDWGGVVACRLRDVYPEVLSGLIVLGSTEHSLWVDTLYNNAEQRKKSWIKSSSYIFLFRMPWIPEKMMQINDLEVFERSMLGGSGVTKDDIECFKYWFRKHTAMTPPINYYRANFKYSAEIKHHDEKVPFLFAHGSNERYLISSLLERMKEQYSVIETAIVEGAGHFLPQTEPEQTNKLIDEFLEKHNGRLLVSLLCVEIRMSLTIQQIILDAKRLAGRLKERETEADALLNETQTAYRQIYTIKQYKEEVDTLNEASRERPRGELIASMERESRLMRDVQRENGELRAALEDHRKALELIMTKYRQHTENRIWESRIDFTAAINEKQQELIRQQAERINEMTSIMYKAITMDENEESRKGDELYQRLITENKGLREMLNLSRRYGSDRSYGPPMEDKDVQTDGPPLSGA</sequence>
<comment type="similarity">
    <text evidence="4">Belongs to the AB hydrolase superfamily. Epoxide hydrolase family.</text>
</comment>
<dbReference type="Pfam" id="PF05769">
    <property type="entry name" value="SIKE"/>
    <property type="match status" value="1"/>
</dbReference>
<feature type="region of interest" description="Disordered" evidence="6">
    <location>
        <begin position="257"/>
        <end position="335"/>
    </location>
</feature>
<dbReference type="Gene3D" id="3.80.10.10">
    <property type="entry name" value="Ribonuclease Inhibitor"/>
    <property type="match status" value="1"/>
</dbReference>
<dbReference type="InterPro" id="IPR029058">
    <property type="entry name" value="AB_hydrolase_fold"/>
</dbReference>
<dbReference type="InterPro" id="IPR001611">
    <property type="entry name" value="Leu-rich_rpt"/>
</dbReference>
<evidence type="ECO:0000256" key="5">
    <source>
        <dbReference type="SAM" id="Coils"/>
    </source>
</evidence>
<evidence type="ECO:0000256" key="6">
    <source>
        <dbReference type="SAM" id="MobiDB-lite"/>
    </source>
</evidence>
<organism evidence="8 9">
    <name type="scientific">Danaus chrysippus</name>
    <name type="common">African queen</name>
    <dbReference type="NCBI Taxonomy" id="151541"/>
    <lineage>
        <taxon>Eukaryota</taxon>
        <taxon>Metazoa</taxon>
        <taxon>Ecdysozoa</taxon>
        <taxon>Arthropoda</taxon>
        <taxon>Hexapoda</taxon>
        <taxon>Insecta</taxon>
        <taxon>Pterygota</taxon>
        <taxon>Neoptera</taxon>
        <taxon>Endopterygota</taxon>
        <taxon>Lepidoptera</taxon>
        <taxon>Glossata</taxon>
        <taxon>Ditrysia</taxon>
        <taxon>Papilionoidea</taxon>
        <taxon>Nymphalidae</taxon>
        <taxon>Danainae</taxon>
        <taxon>Danaini</taxon>
        <taxon>Danaina</taxon>
        <taxon>Danaus</taxon>
        <taxon>Anosia</taxon>
    </lineage>
</organism>
<proteinExistence type="inferred from homology"/>
<evidence type="ECO:0000256" key="2">
    <source>
        <dbReference type="ARBA" id="ARBA00022801"/>
    </source>
</evidence>
<evidence type="ECO:0000256" key="1">
    <source>
        <dbReference type="ARBA" id="ARBA00005537"/>
    </source>
</evidence>
<dbReference type="InterPro" id="IPR032675">
    <property type="entry name" value="LRR_dom_sf"/>
</dbReference>
<feature type="compositionally biased region" description="Polar residues" evidence="6">
    <location>
        <begin position="279"/>
        <end position="299"/>
    </location>
</feature>
<protein>
    <submittedName>
        <fullName evidence="8">(African queen) hypothetical protein</fullName>
    </submittedName>
</protein>
<keyword evidence="3 5" id="KW-0175">Coiled coil</keyword>
<feature type="compositionally biased region" description="Acidic residues" evidence="6">
    <location>
        <begin position="257"/>
        <end position="275"/>
    </location>
</feature>
<dbReference type="PROSITE" id="PS51450">
    <property type="entry name" value="LRR"/>
    <property type="match status" value="1"/>
</dbReference>
<dbReference type="Pfam" id="PF00561">
    <property type="entry name" value="Abhydrolase_1"/>
    <property type="match status" value="1"/>
</dbReference>
<comment type="similarity">
    <text evidence="1">Belongs to the SIKE family.</text>
</comment>
<feature type="compositionally biased region" description="Low complexity" evidence="6">
    <location>
        <begin position="23"/>
        <end position="37"/>
    </location>
</feature>
<dbReference type="PANTHER" id="PTHR43329">
    <property type="entry name" value="EPOXIDE HYDROLASE"/>
    <property type="match status" value="1"/>
</dbReference>
<dbReference type="InterPro" id="IPR000639">
    <property type="entry name" value="Epox_hydrolase-like"/>
</dbReference>
<evidence type="ECO:0000313" key="9">
    <source>
        <dbReference type="Proteomes" id="UP000789524"/>
    </source>
</evidence>
<feature type="domain" description="AB hydrolase-1" evidence="7">
    <location>
        <begin position="518"/>
        <end position="631"/>
    </location>
</feature>
<evidence type="ECO:0000259" key="7">
    <source>
        <dbReference type="Pfam" id="PF00561"/>
    </source>
</evidence>
<dbReference type="Proteomes" id="UP000789524">
    <property type="component" value="Unassembled WGS sequence"/>
</dbReference>
<dbReference type="AlphaFoldDB" id="A0A8J2QHT2"/>
<feature type="region of interest" description="Disordered" evidence="6">
    <location>
        <begin position="975"/>
        <end position="1001"/>
    </location>
</feature>
<evidence type="ECO:0000313" key="8">
    <source>
        <dbReference type="EMBL" id="CAG9563285.1"/>
    </source>
</evidence>
<evidence type="ECO:0000256" key="4">
    <source>
        <dbReference type="ARBA" id="ARBA00038334"/>
    </source>
</evidence>
<dbReference type="Pfam" id="PF13855">
    <property type="entry name" value="LRR_8"/>
    <property type="match status" value="1"/>
</dbReference>
<dbReference type="InterPro" id="IPR008555">
    <property type="entry name" value="SIKE"/>
</dbReference>
<dbReference type="OrthoDB" id="408373at2759"/>
<feature type="coiled-coil region" evidence="5">
    <location>
        <begin position="861"/>
        <end position="888"/>
    </location>
</feature>
<keyword evidence="2" id="KW-0378">Hydrolase</keyword>
<dbReference type="GO" id="GO:0004301">
    <property type="term" value="F:epoxide hydrolase activity"/>
    <property type="evidence" value="ECO:0007669"/>
    <property type="project" value="UniProtKB-ARBA"/>
</dbReference>
<evidence type="ECO:0000256" key="3">
    <source>
        <dbReference type="ARBA" id="ARBA00023054"/>
    </source>
</evidence>
<dbReference type="Gene3D" id="3.40.50.1820">
    <property type="entry name" value="alpha/beta hydrolase"/>
    <property type="match status" value="1"/>
</dbReference>
<dbReference type="EMBL" id="CAKASE010000049">
    <property type="protein sequence ID" value="CAG9563285.1"/>
    <property type="molecule type" value="Genomic_DNA"/>
</dbReference>
<comment type="caution">
    <text evidence="8">The sequence shown here is derived from an EMBL/GenBank/DDBJ whole genome shotgun (WGS) entry which is preliminary data.</text>
</comment>
<dbReference type="SUPFAM" id="SSF52058">
    <property type="entry name" value="L domain-like"/>
    <property type="match status" value="1"/>
</dbReference>